<dbReference type="GO" id="GO:0016787">
    <property type="term" value="F:hydrolase activity"/>
    <property type="evidence" value="ECO:0007669"/>
    <property type="project" value="UniProtKB-KW"/>
</dbReference>
<keyword evidence="2" id="KW-0012">Acyltransferase</keyword>
<dbReference type="PRINTS" id="PR00111">
    <property type="entry name" value="ABHYDROLASE"/>
</dbReference>
<proteinExistence type="predicted"/>
<keyword evidence="2" id="KW-0808">Transferase</keyword>
<dbReference type="EMBL" id="CP000552">
    <property type="protein sequence ID" value="ABM72993.1"/>
    <property type="molecule type" value="Genomic_DNA"/>
</dbReference>
<sequence length="301" mass="34018">MDNSLLIENQVNFSWNFLNYPIYTVSAKPKENIESNKCAILLIHGFGASTDHWRFNIPVLSNQYEVHAIDLLGFGKSPKPEDVDYSGSLWKDQVIAYVKEKINKPTIIVGNSLGGYAALAAAAELNELSAGVILLNAAGYFSEEKTIKKNMFQTSLETVAGIFLKNIVLQRLIFENMRNPKNIKKTLNQVYVDKKNVDEFLVNSIRNPSLDYGAFNVFRSVFNPSGPQGEPLDKLFSKLESPLLLLWGSKDPWMNTPRKRDLYKNFTPKNTTEIILDAGHCPHDEIPDQVNKHILDWVDSI</sequence>
<dbReference type="HOGENOM" id="CLU_020336_13_4_3"/>
<reference evidence="2 3" key="1">
    <citation type="journal article" date="2007" name="PLoS Genet.">
        <title>Patterns and implications of gene gain and loss in the evolution of Prochlorococcus.</title>
        <authorList>
            <person name="Kettler G.C."/>
            <person name="Martiny A.C."/>
            <person name="Huang K."/>
            <person name="Zucker J."/>
            <person name="Coleman M.L."/>
            <person name="Rodrigue S."/>
            <person name="Chen F."/>
            <person name="Lapidus A."/>
            <person name="Ferriera S."/>
            <person name="Johnson J."/>
            <person name="Steglich C."/>
            <person name="Church G.M."/>
            <person name="Richardson P."/>
            <person name="Chisholm S.W."/>
        </authorList>
    </citation>
    <scope>NUCLEOTIDE SEQUENCE [LARGE SCALE GENOMIC DNA]</scope>
    <source>
        <strain evidence="2 3">MIT 9515</strain>
    </source>
</reference>
<evidence type="ECO:0000259" key="1">
    <source>
        <dbReference type="Pfam" id="PF00561"/>
    </source>
</evidence>
<dbReference type="Pfam" id="PF00561">
    <property type="entry name" value="Abhydrolase_1"/>
    <property type="match status" value="1"/>
</dbReference>
<keyword evidence="2" id="KW-0378">Hydrolase</keyword>
<dbReference type="AlphaFoldDB" id="A2BYY2"/>
<organism evidence="2 3">
    <name type="scientific">Prochlorococcus marinus (strain MIT 9515)</name>
    <dbReference type="NCBI Taxonomy" id="167542"/>
    <lineage>
        <taxon>Bacteria</taxon>
        <taxon>Bacillati</taxon>
        <taxon>Cyanobacteriota</taxon>
        <taxon>Cyanophyceae</taxon>
        <taxon>Synechococcales</taxon>
        <taxon>Prochlorococcaceae</taxon>
        <taxon>Prochlorococcus</taxon>
    </lineage>
</organism>
<dbReference type="KEGG" id="pmc:P9515_17861"/>
<dbReference type="PANTHER" id="PTHR46438:SF2">
    <property type="entry name" value="ALPHA_BETA-HYDROLASES SUPERFAMILY PROTEIN"/>
    <property type="match status" value="1"/>
</dbReference>
<dbReference type="SUPFAM" id="SSF53474">
    <property type="entry name" value="alpha/beta-Hydrolases"/>
    <property type="match status" value="1"/>
</dbReference>
<feature type="domain" description="AB hydrolase-1" evidence="1">
    <location>
        <begin position="39"/>
        <end position="285"/>
    </location>
</feature>
<dbReference type="PANTHER" id="PTHR46438">
    <property type="entry name" value="ALPHA/BETA-HYDROLASES SUPERFAMILY PROTEIN"/>
    <property type="match status" value="1"/>
</dbReference>
<dbReference type="OrthoDB" id="9808398at2"/>
<evidence type="ECO:0000313" key="2">
    <source>
        <dbReference type="EMBL" id="ABM72993.1"/>
    </source>
</evidence>
<dbReference type="STRING" id="167542.P9515_17861"/>
<evidence type="ECO:0000313" key="3">
    <source>
        <dbReference type="Proteomes" id="UP000001589"/>
    </source>
</evidence>
<dbReference type="RefSeq" id="WP_011821079.1">
    <property type="nucleotide sequence ID" value="NC_008817.1"/>
</dbReference>
<protein>
    <submittedName>
        <fullName evidence="2">Predicted hydrolases or acyltransferases (Alpha/beta hydrolase superfamily)</fullName>
    </submittedName>
</protein>
<dbReference type="InterPro" id="IPR000073">
    <property type="entry name" value="AB_hydrolase_1"/>
</dbReference>
<dbReference type="GO" id="GO:0016746">
    <property type="term" value="F:acyltransferase activity"/>
    <property type="evidence" value="ECO:0007669"/>
    <property type="project" value="UniProtKB-KW"/>
</dbReference>
<dbReference type="Proteomes" id="UP000001589">
    <property type="component" value="Chromosome"/>
</dbReference>
<name>A2BYY2_PROM5</name>
<accession>A2BYY2</accession>
<dbReference type="GeneID" id="60201997"/>
<gene>
    <name evidence="2" type="ordered locus">P9515_17861</name>
</gene>
<dbReference type="eggNOG" id="COG2267">
    <property type="taxonomic scope" value="Bacteria"/>
</dbReference>
<dbReference type="Gene3D" id="3.40.50.1820">
    <property type="entry name" value="alpha/beta hydrolase"/>
    <property type="match status" value="1"/>
</dbReference>
<dbReference type="InterPro" id="IPR029058">
    <property type="entry name" value="AB_hydrolase_fold"/>
</dbReference>